<dbReference type="InterPro" id="IPR035965">
    <property type="entry name" value="PAS-like_dom_sf"/>
</dbReference>
<dbReference type="Proteomes" id="UP001596166">
    <property type="component" value="Unassembled WGS sequence"/>
</dbReference>
<organism evidence="12 13">
    <name type="scientific">Azospirillum himalayense</name>
    <dbReference type="NCBI Taxonomy" id="654847"/>
    <lineage>
        <taxon>Bacteria</taxon>
        <taxon>Pseudomonadati</taxon>
        <taxon>Pseudomonadota</taxon>
        <taxon>Alphaproteobacteria</taxon>
        <taxon>Rhodospirillales</taxon>
        <taxon>Azospirillaceae</taxon>
        <taxon>Azospirillum</taxon>
    </lineage>
</organism>
<dbReference type="InterPro" id="IPR005467">
    <property type="entry name" value="His_kinase_dom"/>
</dbReference>
<evidence type="ECO:0000256" key="5">
    <source>
        <dbReference type="ARBA" id="ARBA00022741"/>
    </source>
</evidence>
<keyword evidence="3 9" id="KW-0597">Phosphoprotein</keyword>
<evidence type="ECO:0000256" key="4">
    <source>
        <dbReference type="ARBA" id="ARBA00022679"/>
    </source>
</evidence>
<dbReference type="Pfam" id="PF00512">
    <property type="entry name" value="HisKA"/>
    <property type="match status" value="1"/>
</dbReference>
<dbReference type="CDD" id="cd00082">
    <property type="entry name" value="HisKA"/>
    <property type="match status" value="1"/>
</dbReference>
<evidence type="ECO:0000259" key="10">
    <source>
        <dbReference type="PROSITE" id="PS50109"/>
    </source>
</evidence>
<feature type="domain" description="Response regulatory" evidence="11">
    <location>
        <begin position="590"/>
        <end position="712"/>
    </location>
</feature>
<dbReference type="InterPro" id="IPR000014">
    <property type="entry name" value="PAS"/>
</dbReference>
<dbReference type="Pfam" id="PF13188">
    <property type="entry name" value="PAS_8"/>
    <property type="match status" value="1"/>
</dbReference>
<evidence type="ECO:0000256" key="3">
    <source>
        <dbReference type="ARBA" id="ARBA00022553"/>
    </source>
</evidence>
<dbReference type="SUPFAM" id="SSF47384">
    <property type="entry name" value="Homodimeric domain of signal transducing histidine kinase"/>
    <property type="match status" value="1"/>
</dbReference>
<dbReference type="Pfam" id="PF02518">
    <property type="entry name" value="HATPase_c"/>
    <property type="match status" value="1"/>
</dbReference>
<keyword evidence="7 12" id="KW-0067">ATP-binding</keyword>
<name>A0ABW0G0J6_9PROT</name>
<feature type="modified residue" description="4-aspartylphosphate" evidence="9">
    <location>
        <position position="641"/>
    </location>
</feature>
<dbReference type="Gene3D" id="3.30.450.20">
    <property type="entry name" value="PAS domain"/>
    <property type="match status" value="2"/>
</dbReference>
<evidence type="ECO:0000256" key="9">
    <source>
        <dbReference type="PROSITE-ProRule" id="PRU00169"/>
    </source>
</evidence>
<keyword evidence="8" id="KW-0902">Two-component regulatory system</keyword>
<dbReference type="Gene3D" id="3.40.50.2300">
    <property type="match status" value="1"/>
</dbReference>
<dbReference type="Pfam" id="PF12860">
    <property type="entry name" value="PAS_7"/>
    <property type="match status" value="1"/>
</dbReference>
<proteinExistence type="predicted"/>
<gene>
    <name evidence="12" type="ORF">ACFPMG_03580</name>
</gene>
<sequence length="713" mass="76580">MVECRVMDRPDQELAELLTSLGARLSAAPPGALNDLRDPLRALRDRLSATLDDPTPSHPLGAGEAHFRALLSDAIGCVSEGFVLFGADGRLVLCNDRYRAAYPLLSDHLIPGVRFADLLRVAVERGAAGDDLGDPSDWIAERLNRHTRSGPPTDHRLGDGRWYRISEHATRFGGVVKILTDITELKRHEEALADSEARYRRLVEMAPYGILIWDGQRVRFANRSAALILGSGDPEAMLRIPLVEATEFDGVQRLFDWLPPPGSGLEAPPPVEARFVTAQGALRELEVGIHPFAVEGEAAWFLVLTDITGRKQAERAIQQAQKMQAIGQLAGGIAHEFNNMLTAIGGFAQMARRAPQDRPRVEQCLTEIVKATDRASGLTAQLLSFGRPGQTDAARPVRVGAVIDDLRRFLGPTLGERHPLRIEGAGGGAVVTIDPALLHQLLLNLVLNARDAMPEGGPITIAVERADDPGVTITVADTGCGIDPAVVDRIFEPFFTTKEPGAGTGLGLALVYSTVARAGGAVEVDSEPGRGTIFTLHFPVVDLAEPQQADAPGLDAFGLDAFGLDAFGLDGAVFLDAEDDEMEGLSMAATVLLVEDEAQVRDFIRLTLEDLGMRVVCAADGTEALRAYADHGGAFDLLVTDLVMPQVGGASVARALRRENPDLPTVLMSGYPPETESLDDLLADPKSGGRRIVFLRKPINPDELADTIHALLI</sequence>
<evidence type="ECO:0000256" key="7">
    <source>
        <dbReference type="ARBA" id="ARBA00022840"/>
    </source>
</evidence>
<evidence type="ECO:0000259" key="11">
    <source>
        <dbReference type="PROSITE" id="PS50110"/>
    </source>
</evidence>
<keyword evidence="4" id="KW-0808">Transferase</keyword>
<dbReference type="Pfam" id="PF00072">
    <property type="entry name" value="Response_reg"/>
    <property type="match status" value="1"/>
</dbReference>
<evidence type="ECO:0000313" key="13">
    <source>
        <dbReference type="Proteomes" id="UP001596166"/>
    </source>
</evidence>
<evidence type="ECO:0000256" key="8">
    <source>
        <dbReference type="ARBA" id="ARBA00023012"/>
    </source>
</evidence>
<dbReference type="PROSITE" id="PS50110">
    <property type="entry name" value="RESPONSE_REGULATORY"/>
    <property type="match status" value="1"/>
</dbReference>
<comment type="caution">
    <text evidence="12">The sequence shown here is derived from an EMBL/GenBank/DDBJ whole genome shotgun (WGS) entry which is preliminary data.</text>
</comment>
<evidence type="ECO:0000256" key="1">
    <source>
        <dbReference type="ARBA" id="ARBA00000085"/>
    </source>
</evidence>
<feature type="domain" description="Histidine kinase" evidence="10">
    <location>
        <begin position="332"/>
        <end position="542"/>
    </location>
</feature>
<dbReference type="InterPro" id="IPR036097">
    <property type="entry name" value="HisK_dim/P_sf"/>
</dbReference>
<dbReference type="SUPFAM" id="SSF55785">
    <property type="entry name" value="PYP-like sensor domain (PAS domain)"/>
    <property type="match status" value="2"/>
</dbReference>
<dbReference type="EC" id="2.7.13.3" evidence="2"/>
<protein>
    <recommendedName>
        <fullName evidence="2">histidine kinase</fullName>
        <ecNumber evidence="2">2.7.13.3</ecNumber>
    </recommendedName>
</protein>
<reference evidence="13" key="1">
    <citation type="journal article" date="2019" name="Int. J. Syst. Evol. Microbiol.">
        <title>The Global Catalogue of Microorganisms (GCM) 10K type strain sequencing project: providing services to taxonomists for standard genome sequencing and annotation.</title>
        <authorList>
            <consortium name="The Broad Institute Genomics Platform"/>
            <consortium name="The Broad Institute Genome Sequencing Center for Infectious Disease"/>
            <person name="Wu L."/>
            <person name="Ma J."/>
        </authorList>
    </citation>
    <scope>NUCLEOTIDE SEQUENCE [LARGE SCALE GENOMIC DNA]</scope>
    <source>
        <strain evidence="13">CCUG 58760</strain>
    </source>
</reference>
<dbReference type="InterPro" id="IPR011006">
    <property type="entry name" value="CheY-like_superfamily"/>
</dbReference>
<evidence type="ECO:0000256" key="2">
    <source>
        <dbReference type="ARBA" id="ARBA00012438"/>
    </source>
</evidence>
<dbReference type="InterPro" id="IPR004358">
    <property type="entry name" value="Sig_transdc_His_kin-like_C"/>
</dbReference>
<dbReference type="Gene3D" id="1.10.287.130">
    <property type="match status" value="1"/>
</dbReference>
<dbReference type="InterPro" id="IPR036890">
    <property type="entry name" value="HATPase_C_sf"/>
</dbReference>
<dbReference type="InterPro" id="IPR003661">
    <property type="entry name" value="HisK_dim/P_dom"/>
</dbReference>
<dbReference type="SUPFAM" id="SSF52172">
    <property type="entry name" value="CheY-like"/>
    <property type="match status" value="1"/>
</dbReference>
<dbReference type="PRINTS" id="PR00344">
    <property type="entry name" value="BCTRLSENSOR"/>
</dbReference>
<comment type="catalytic activity">
    <reaction evidence="1">
        <text>ATP + protein L-histidine = ADP + protein N-phospho-L-histidine.</text>
        <dbReference type="EC" id="2.7.13.3"/>
    </reaction>
</comment>
<evidence type="ECO:0000313" key="12">
    <source>
        <dbReference type="EMBL" id="MFC5354081.1"/>
    </source>
</evidence>
<dbReference type="Gene3D" id="3.30.565.10">
    <property type="entry name" value="Histidine kinase-like ATPase, C-terminal domain"/>
    <property type="match status" value="1"/>
</dbReference>
<dbReference type="SMART" id="SM00388">
    <property type="entry name" value="HisKA"/>
    <property type="match status" value="1"/>
</dbReference>
<evidence type="ECO:0000256" key="6">
    <source>
        <dbReference type="ARBA" id="ARBA00022777"/>
    </source>
</evidence>
<dbReference type="InterPro" id="IPR001789">
    <property type="entry name" value="Sig_transdc_resp-reg_receiver"/>
</dbReference>
<dbReference type="SUPFAM" id="SSF55874">
    <property type="entry name" value="ATPase domain of HSP90 chaperone/DNA topoisomerase II/histidine kinase"/>
    <property type="match status" value="1"/>
</dbReference>
<keyword evidence="5" id="KW-0547">Nucleotide-binding</keyword>
<accession>A0ABW0G0J6</accession>
<dbReference type="InterPro" id="IPR003594">
    <property type="entry name" value="HATPase_dom"/>
</dbReference>
<dbReference type="GO" id="GO:0005524">
    <property type="term" value="F:ATP binding"/>
    <property type="evidence" value="ECO:0007669"/>
    <property type="project" value="UniProtKB-KW"/>
</dbReference>
<dbReference type="EMBL" id="JBHSLC010000005">
    <property type="protein sequence ID" value="MFC5354081.1"/>
    <property type="molecule type" value="Genomic_DNA"/>
</dbReference>
<dbReference type="PANTHER" id="PTHR43065">
    <property type="entry name" value="SENSOR HISTIDINE KINASE"/>
    <property type="match status" value="1"/>
</dbReference>
<keyword evidence="6" id="KW-0418">Kinase</keyword>
<dbReference type="PANTHER" id="PTHR43065:SF46">
    <property type="entry name" value="C4-DICARBOXYLATE TRANSPORT SENSOR PROTEIN DCTB"/>
    <property type="match status" value="1"/>
</dbReference>
<dbReference type="SMART" id="SM00448">
    <property type="entry name" value="REC"/>
    <property type="match status" value="1"/>
</dbReference>
<dbReference type="SMART" id="SM00387">
    <property type="entry name" value="HATPase_c"/>
    <property type="match status" value="1"/>
</dbReference>
<keyword evidence="13" id="KW-1185">Reference proteome</keyword>
<dbReference type="PROSITE" id="PS50109">
    <property type="entry name" value="HIS_KIN"/>
    <property type="match status" value="1"/>
</dbReference>